<dbReference type="Proteomes" id="UP001193680">
    <property type="component" value="Unassembled WGS sequence"/>
</dbReference>
<dbReference type="EMBL" id="JACBGI020000017">
    <property type="protein sequence ID" value="MBF6058431.1"/>
    <property type="molecule type" value="Genomic_DNA"/>
</dbReference>
<evidence type="ECO:0000313" key="3">
    <source>
        <dbReference type="Proteomes" id="UP001193680"/>
    </source>
</evidence>
<reference evidence="2 3" key="1">
    <citation type="submission" date="2020-11" db="EMBL/GenBank/DDBJ databases">
        <title>Sulfur oxidizing isolate from Hospital Hole Sinkhole.</title>
        <authorList>
            <person name="Scott K.M."/>
        </authorList>
    </citation>
    <scope>NUCLEOTIDE SEQUENCE [LARGE SCALE GENOMIC DNA]</scope>
    <source>
        <strain evidence="2 3">HH1</strain>
    </source>
</reference>
<accession>A0ABS0C018</accession>
<proteinExistence type="predicted"/>
<keyword evidence="1" id="KW-1133">Transmembrane helix</keyword>
<gene>
    <name evidence="2" type="ORF">H8792_008765</name>
</gene>
<keyword evidence="1" id="KW-0472">Membrane</keyword>
<keyword evidence="3" id="KW-1185">Reference proteome</keyword>
<organism evidence="2 3">
    <name type="scientific">Thiomicrorhabdus heinhorstiae</name>
    <dbReference type="NCBI Taxonomy" id="2748010"/>
    <lineage>
        <taxon>Bacteria</taxon>
        <taxon>Pseudomonadati</taxon>
        <taxon>Pseudomonadota</taxon>
        <taxon>Gammaproteobacteria</taxon>
        <taxon>Thiotrichales</taxon>
        <taxon>Piscirickettsiaceae</taxon>
        <taxon>Thiomicrorhabdus</taxon>
    </lineage>
</organism>
<dbReference type="RefSeq" id="WP_185978571.1">
    <property type="nucleotide sequence ID" value="NZ_JACBGI020000017.1"/>
</dbReference>
<name>A0ABS0C018_9GAMM</name>
<sequence>MRWSKNSVYEFYTSLSWRLKVSFLVLFLTTLFGLSVEFYLLGEIGSQEQQYRNESQRLLVKSLRAKEQFYAGREKIQQFALAHGEQALRPFQDIDYSKLKESALKIQQELFLPSVRLAVFKQKTEKSHGEKIPSFVLQIGLQHVADLVEFFQRLESKLGYGFYLQSCELEIAKEWSGSEALQFNPQEANVDAHCVVSVIRLSTEVE</sequence>
<protein>
    <submittedName>
        <fullName evidence="2">Uncharacterized protein</fullName>
    </submittedName>
</protein>
<feature type="transmembrane region" description="Helical" evidence="1">
    <location>
        <begin position="21"/>
        <end position="42"/>
    </location>
</feature>
<comment type="caution">
    <text evidence="2">The sequence shown here is derived from an EMBL/GenBank/DDBJ whole genome shotgun (WGS) entry which is preliminary data.</text>
</comment>
<evidence type="ECO:0000313" key="2">
    <source>
        <dbReference type="EMBL" id="MBF6058431.1"/>
    </source>
</evidence>
<keyword evidence="1" id="KW-0812">Transmembrane</keyword>
<evidence type="ECO:0000256" key="1">
    <source>
        <dbReference type="SAM" id="Phobius"/>
    </source>
</evidence>